<dbReference type="STRING" id="1792290.MSP8886_00337"/>
<dbReference type="EMBL" id="FLOB01000001">
    <property type="protein sequence ID" value="SBS25639.1"/>
    <property type="molecule type" value="Genomic_DNA"/>
</dbReference>
<feature type="transmembrane region" description="Helical" evidence="1">
    <location>
        <begin position="12"/>
        <end position="28"/>
    </location>
</feature>
<dbReference type="InterPro" id="IPR021309">
    <property type="entry name" value="YgaP-like_TM"/>
</dbReference>
<dbReference type="OrthoDB" id="9804804at2"/>
<accession>A0A1A8T463</accession>
<dbReference type="RefSeq" id="WP_067012056.1">
    <property type="nucleotide sequence ID" value="NZ_FLOB01000001.1"/>
</dbReference>
<gene>
    <name evidence="3" type="ORF">MSP8886_00337</name>
</gene>
<keyword evidence="1" id="KW-0812">Transmembrane</keyword>
<name>A0A1A8T463_9GAMM</name>
<keyword evidence="1" id="KW-0472">Membrane</keyword>
<keyword evidence="1" id="KW-1133">Transmembrane helix</keyword>
<dbReference type="Proteomes" id="UP000092544">
    <property type="component" value="Unassembled WGS sequence"/>
</dbReference>
<sequence>MKCNVGKTDRIARIIAGAIVLALGVYFHSWWGLIGVVLIGTGIFKICPAYIPFGVSTCDKEK</sequence>
<dbReference type="Pfam" id="PF11127">
    <property type="entry name" value="YgaP-like_TM"/>
    <property type="match status" value="1"/>
</dbReference>
<evidence type="ECO:0000313" key="3">
    <source>
        <dbReference type="EMBL" id="SBS25639.1"/>
    </source>
</evidence>
<feature type="domain" description="Inner membrane protein YgaP-like transmembrane" evidence="2">
    <location>
        <begin position="1"/>
        <end position="60"/>
    </location>
</feature>
<evidence type="ECO:0000256" key="1">
    <source>
        <dbReference type="SAM" id="Phobius"/>
    </source>
</evidence>
<organism evidence="3 4">
    <name type="scientific">Marinomonas spartinae</name>
    <dbReference type="NCBI Taxonomy" id="1792290"/>
    <lineage>
        <taxon>Bacteria</taxon>
        <taxon>Pseudomonadati</taxon>
        <taxon>Pseudomonadota</taxon>
        <taxon>Gammaproteobacteria</taxon>
        <taxon>Oceanospirillales</taxon>
        <taxon>Oceanospirillaceae</taxon>
        <taxon>Marinomonas</taxon>
    </lineage>
</organism>
<proteinExistence type="predicted"/>
<reference evidence="3 4" key="1">
    <citation type="submission" date="2016-06" db="EMBL/GenBank/DDBJ databases">
        <authorList>
            <person name="Kjaerup R.B."/>
            <person name="Dalgaard T.S."/>
            <person name="Juul-Madsen H.R."/>
        </authorList>
    </citation>
    <scope>NUCLEOTIDE SEQUENCE [LARGE SCALE GENOMIC DNA]</scope>
    <source>
        <strain evidence="3 4">CECT 8886</strain>
    </source>
</reference>
<evidence type="ECO:0000313" key="4">
    <source>
        <dbReference type="Proteomes" id="UP000092544"/>
    </source>
</evidence>
<feature type="transmembrane region" description="Helical" evidence="1">
    <location>
        <begin position="34"/>
        <end position="53"/>
    </location>
</feature>
<evidence type="ECO:0000259" key="2">
    <source>
        <dbReference type="Pfam" id="PF11127"/>
    </source>
</evidence>
<dbReference type="AlphaFoldDB" id="A0A1A8T463"/>
<keyword evidence="4" id="KW-1185">Reference proteome</keyword>
<protein>
    <recommendedName>
        <fullName evidence="2">Inner membrane protein YgaP-like transmembrane domain-containing protein</fullName>
    </recommendedName>
</protein>